<gene>
    <name evidence="1" type="ORF">EZS28_009230</name>
</gene>
<comment type="caution">
    <text evidence="1">The sequence shown here is derived from an EMBL/GenBank/DDBJ whole genome shotgun (WGS) entry which is preliminary data.</text>
</comment>
<accession>A0A5J4WLN5</accession>
<dbReference type="AlphaFoldDB" id="A0A5J4WLN5"/>
<dbReference type="Proteomes" id="UP000324800">
    <property type="component" value="Unassembled WGS sequence"/>
</dbReference>
<organism evidence="1 2">
    <name type="scientific">Streblomastix strix</name>
    <dbReference type="NCBI Taxonomy" id="222440"/>
    <lineage>
        <taxon>Eukaryota</taxon>
        <taxon>Metamonada</taxon>
        <taxon>Preaxostyla</taxon>
        <taxon>Oxymonadida</taxon>
        <taxon>Streblomastigidae</taxon>
        <taxon>Streblomastix</taxon>
    </lineage>
</organism>
<sequence length="136" mass="15942">MSSNGLEPNNGLFTTTFQQSTAKIHVYNKRTLENSNRCSQSTVLKKIREEQIEVMIIAPLRPGQIWSTELVNENVQSLNLYWSNEILEQGTSLIKKNLKLPPSKICCILMDRRPEWDEDLQERFLDYLIYPREQQI</sequence>
<name>A0A5J4WLN5_9EUKA</name>
<protein>
    <submittedName>
        <fullName evidence="1">Uncharacterized protein</fullName>
    </submittedName>
</protein>
<evidence type="ECO:0000313" key="2">
    <source>
        <dbReference type="Proteomes" id="UP000324800"/>
    </source>
</evidence>
<evidence type="ECO:0000313" key="1">
    <source>
        <dbReference type="EMBL" id="KAA6395239.1"/>
    </source>
</evidence>
<proteinExistence type="predicted"/>
<dbReference type="EMBL" id="SNRW01001734">
    <property type="protein sequence ID" value="KAA6395239.1"/>
    <property type="molecule type" value="Genomic_DNA"/>
</dbReference>
<reference evidence="1 2" key="1">
    <citation type="submission" date="2019-03" db="EMBL/GenBank/DDBJ databases">
        <title>Single cell metagenomics reveals metabolic interactions within the superorganism composed of flagellate Streblomastix strix and complex community of Bacteroidetes bacteria on its surface.</title>
        <authorList>
            <person name="Treitli S.C."/>
            <person name="Kolisko M."/>
            <person name="Husnik F."/>
            <person name="Keeling P."/>
            <person name="Hampl V."/>
        </authorList>
    </citation>
    <scope>NUCLEOTIDE SEQUENCE [LARGE SCALE GENOMIC DNA]</scope>
    <source>
        <strain evidence="1">ST1C</strain>
    </source>
</reference>